<dbReference type="GO" id="GO:0005853">
    <property type="term" value="C:eukaryotic translation elongation factor 1 complex"/>
    <property type="evidence" value="ECO:0007669"/>
    <property type="project" value="InterPro"/>
</dbReference>
<evidence type="ECO:0000256" key="1">
    <source>
        <dbReference type="ARBA" id="ARBA00002937"/>
    </source>
</evidence>
<organism evidence="9 10">
    <name type="scientific">Durio zibethinus</name>
    <name type="common">Durian</name>
    <dbReference type="NCBI Taxonomy" id="66656"/>
    <lineage>
        <taxon>Eukaryota</taxon>
        <taxon>Viridiplantae</taxon>
        <taxon>Streptophyta</taxon>
        <taxon>Embryophyta</taxon>
        <taxon>Tracheophyta</taxon>
        <taxon>Spermatophyta</taxon>
        <taxon>Magnoliopsida</taxon>
        <taxon>eudicotyledons</taxon>
        <taxon>Gunneridae</taxon>
        <taxon>Pentapetalae</taxon>
        <taxon>rosids</taxon>
        <taxon>malvids</taxon>
        <taxon>Malvales</taxon>
        <taxon>Malvaceae</taxon>
        <taxon>Helicteroideae</taxon>
        <taxon>Durio</taxon>
    </lineage>
</organism>
<evidence type="ECO:0000259" key="8">
    <source>
        <dbReference type="SMART" id="SM00888"/>
    </source>
</evidence>
<evidence type="ECO:0000256" key="4">
    <source>
        <dbReference type="ARBA" id="ARBA00022768"/>
    </source>
</evidence>
<keyword evidence="7" id="KW-1133">Transmembrane helix</keyword>
<evidence type="ECO:0000256" key="7">
    <source>
        <dbReference type="SAM" id="Phobius"/>
    </source>
</evidence>
<feature type="region of interest" description="Disordered" evidence="6">
    <location>
        <begin position="23"/>
        <end position="66"/>
    </location>
</feature>
<dbReference type="PANTHER" id="PTHR11595">
    <property type="entry name" value="EF-HAND AND COILED-COIL DOMAIN-CONTAINING FAMILY MEMBER"/>
    <property type="match status" value="1"/>
</dbReference>
<dbReference type="RefSeq" id="XP_022730718.1">
    <property type="nucleotide sequence ID" value="XM_022874983.1"/>
</dbReference>
<evidence type="ECO:0000313" key="10">
    <source>
        <dbReference type="RefSeq" id="XP_022730718.1"/>
    </source>
</evidence>
<evidence type="ECO:0000256" key="2">
    <source>
        <dbReference type="ARBA" id="ARBA00007411"/>
    </source>
</evidence>
<dbReference type="SUPFAM" id="SSF54984">
    <property type="entry name" value="eEF-1beta-like"/>
    <property type="match status" value="1"/>
</dbReference>
<dbReference type="AlphaFoldDB" id="A0A6P5XR76"/>
<dbReference type="PANTHER" id="PTHR11595:SF84">
    <property type="entry name" value="ELONGATION FACTOR 1-BETA 1"/>
    <property type="match status" value="1"/>
</dbReference>
<dbReference type="InterPro" id="IPR014038">
    <property type="entry name" value="EF1B_bsu/dsu_GNE"/>
</dbReference>
<comment type="subunit">
    <text evidence="3">EF-1 is composed of 4 subunits: alpha, beta (1B-alpha=beta'), delta (1B-beta), and gamma (1B-gamma).</text>
</comment>
<dbReference type="OrthoDB" id="331763at2759"/>
<dbReference type="InterPro" id="IPR001326">
    <property type="entry name" value="Transl_elong_EF1B_B/D_CS"/>
</dbReference>
<accession>A0A6P5XR76</accession>
<dbReference type="GO" id="GO:0005829">
    <property type="term" value="C:cytosol"/>
    <property type="evidence" value="ECO:0007669"/>
    <property type="project" value="TreeGrafter"/>
</dbReference>
<comment type="similarity">
    <text evidence="2">Belongs to the EF-1-beta/EF-1-delta family.</text>
</comment>
<comment type="function">
    <text evidence="1">EF-1-beta and EF-1-delta stimulate the exchange of GDP bound to EF-1-alpha to GTP.</text>
</comment>
<feature type="transmembrane region" description="Helical" evidence="7">
    <location>
        <begin position="175"/>
        <end position="195"/>
    </location>
</feature>
<dbReference type="PROSITE" id="PS00824">
    <property type="entry name" value="EF1BD_1"/>
    <property type="match status" value="1"/>
</dbReference>
<evidence type="ECO:0000256" key="3">
    <source>
        <dbReference type="ARBA" id="ARBA00011606"/>
    </source>
</evidence>
<dbReference type="GO" id="GO:0005085">
    <property type="term" value="F:guanyl-nucleotide exchange factor activity"/>
    <property type="evidence" value="ECO:0007669"/>
    <property type="project" value="TreeGrafter"/>
</dbReference>
<dbReference type="InterPro" id="IPR049720">
    <property type="entry name" value="EF1B_bsu/dsu"/>
</dbReference>
<dbReference type="FunFam" id="3.30.70.60:FF:000001">
    <property type="entry name" value="Elongation factor 1-beta 1 like"/>
    <property type="match status" value="1"/>
</dbReference>
<reference evidence="10" key="1">
    <citation type="submission" date="2025-08" db="UniProtKB">
        <authorList>
            <consortium name="RefSeq"/>
        </authorList>
    </citation>
    <scope>IDENTIFICATION</scope>
    <source>
        <tissue evidence="10">Fruit stalk</tissue>
    </source>
</reference>
<gene>
    <name evidence="10" type="primary">LOC111285501</name>
</gene>
<keyword evidence="7" id="KW-0472">Membrane</keyword>
<dbReference type="Pfam" id="PF00736">
    <property type="entry name" value="EF1_GNE"/>
    <property type="match status" value="1"/>
</dbReference>
<proteinExistence type="inferred from homology"/>
<evidence type="ECO:0000256" key="5">
    <source>
        <dbReference type="ARBA" id="ARBA00022917"/>
    </source>
</evidence>
<dbReference type="GO" id="GO:0003746">
    <property type="term" value="F:translation elongation factor activity"/>
    <property type="evidence" value="ECO:0007669"/>
    <property type="project" value="UniProtKB-KW"/>
</dbReference>
<dbReference type="KEGG" id="dzi:111285501"/>
<feature type="compositionally biased region" description="Basic and acidic residues" evidence="6">
    <location>
        <begin position="46"/>
        <end position="66"/>
    </location>
</feature>
<dbReference type="CDD" id="cd00292">
    <property type="entry name" value="EF1B"/>
    <property type="match status" value="1"/>
</dbReference>
<keyword evidence="7" id="KW-0812">Transmembrane</keyword>
<dbReference type="Gene3D" id="3.30.70.60">
    <property type="match status" value="1"/>
</dbReference>
<dbReference type="GeneID" id="111285501"/>
<evidence type="ECO:0000313" key="9">
    <source>
        <dbReference type="Proteomes" id="UP000515121"/>
    </source>
</evidence>
<keyword evidence="4" id="KW-0251">Elongation factor</keyword>
<feature type="compositionally biased region" description="Acidic residues" evidence="6">
    <location>
        <begin position="28"/>
        <end position="45"/>
    </location>
</feature>
<dbReference type="SMART" id="SM00888">
    <property type="entry name" value="EF1_GNE"/>
    <property type="match status" value="1"/>
</dbReference>
<keyword evidence="5" id="KW-0648">Protein biosynthesis</keyword>
<name>A0A6P5XR76_DURZI</name>
<sequence length="196" mass="22214">MNWVPRFTNVIYRTLLDLVLSPPLEAPGADDDDDDLDLFGDETEEDNKAAEEREAWKKSAKKKESGKSSVLMDVKPWDDETDMKKLEESIRSVEMPGFFSGASKLVPVGYGIKKLQIMHTIVDDLVSVDTLVEDHLTAEPCKEYVQSCDLPRTKFKRLFILQPLELANFSHVIDLLSLVFPPILFLFGLCLLLLLL</sequence>
<protein>
    <submittedName>
        <fullName evidence="10">Elongation factor 1-beta-like</fullName>
    </submittedName>
</protein>
<keyword evidence="9" id="KW-1185">Reference proteome</keyword>
<feature type="domain" description="Translation elongation factor EF1B beta/delta subunit guanine nucleotide exchange" evidence="8">
    <location>
        <begin position="67"/>
        <end position="158"/>
    </location>
</feature>
<dbReference type="InterPro" id="IPR014717">
    <property type="entry name" value="Transl_elong_EF1B/ribsomal_bS6"/>
</dbReference>
<dbReference type="Proteomes" id="UP000515121">
    <property type="component" value="Unplaced"/>
</dbReference>
<evidence type="ECO:0000256" key="6">
    <source>
        <dbReference type="SAM" id="MobiDB-lite"/>
    </source>
</evidence>
<dbReference type="InterPro" id="IPR036219">
    <property type="entry name" value="eEF-1beta-like_sf"/>
</dbReference>